<dbReference type="Pfam" id="PF21368">
    <property type="entry name" value="AI2M-like_HNH"/>
    <property type="match status" value="1"/>
</dbReference>
<dbReference type="CDD" id="cd00085">
    <property type="entry name" value="HNHc"/>
    <property type="match status" value="1"/>
</dbReference>
<accession>A0ABV9JVQ9</accession>
<evidence type="ECO:0000313" key="2">
    <source>
        <dbReference type="EMBL" id="MFC4661842.1"/>
    </source>
</evidence>
<dbReference type="GO" id="GO:0003964">
    <property type="term" value="F:RNA-directed DNA polymerase activity"/>
    <property type="evidence" value="ECO:0007669"/>
    <property type="project" value="UniProtKB-KW"/>
</dbReference>
<comment type="caution">
    <text evidence="2">The sequence shown here is derived from an EMBL/GenBank/DDBJ whole genome shotgun (WGS) entry which is preliminary data.</text>
</comment>
<protein>
    <submittedName>
        <fullName evidence="2">Reverse transcriptase domain-containing protein</fullName>
    </submittedName>
</protein>
<reference evidence="3" key="1">
    <citation type="journal article" date="2019" name="Int. J. Syst. Evol. Microbiol.">
        <title>The Global Catalogue of Microorganisms (GCM) 10K type strain sequencing project: providing services to taxonomists for standard genome sequencing and annotation.</title>
        <authorList>
            <consortium name="The Broad Institute Genomics Platform"/>
            <consortium name="The Broad Institute Genome Sequencing Center for Infectious Disease"/>
            <person name="Wu L."/>
            <person name="Ma J."/>
        </authorList>
    </citation>
    <scope>NUCLEOTIDE SEQUENCE [LARGE SCALE GENOMIC DNA]</scope>
    <source>
        <strain evidence="3">CCUG 37257</strain>
    </source>
</reference>
<dbReference type="InterPro" id="IPR043502">
    <property type="entry name" value="DNA/RNA_pol_sf"/>
</dbReference>
<dbReference type="Pfam" id="PF01348">
    <property type="entry name" value="Intron_maturas2"/>
    <property type="match status" value="1"/>
</dbReference>
<dbReference type="EMBL" id="JBHSFT010000008">
    <property type="protein sequence ID" value="MFC4661842.1"/>
    <property type="molecule type" value="Genomic_DNA"/>
</dbReference>
<sequence length="602" mass="71134">MRSPEIILDNLMKCAKKEDYKFERLYRNLYNPKFYLMAYSKLAPNSGNLTEGVNSETIDGFSMERVDNLIQQLKSKKYQPHPARRTYIPKKNGKQRPLGIPSFNDKLVQEVIRLLLEAIYEPNFQTSSHGFRPNRSCHTALTEISTTFTSSRWFIEGDIRGFFDNIDHQIMTQLLKKKINDDKFIRLIWKFLKAGYVEDWKFHKTYSGTPQGGIISPVLSNIYLHELDTYIEKYKNKFNIGKKKRKSTEYKRLEGKMYWWRRKMKTLEPHSDERKQIALKLKEMSKQLTSLPYSDQLDPKYKRLKYVRYCDDFIIGIVGSKEEAQAVKSDLEQFLMKELKIELSREKTLITHTNKFAKFLGYNITISRDQTLRKDSKGVKKRYYSYNCRLYTPKSAWADKLKSLGALRIKKDGTWQPMHRPELLHLSDLEILSIYNAEIRGLYNYYALSYNTNVFNKFLYVMKYSMFKTFANKYKSSISKISKKYKRNGVFTVQYETKAGTQSRVLYNEVFSRKKTIEASRQVDNLPEVNIYTGRTELTQRLSANQCEWCGTNQGIMEVHHIKKLKDLKGKAKWEKNMIARRRKTLVLCHECHVKLHKGQLD</sequence>
<keyword evidence="2" id="KW-0695">RNA-directed DNA polymerase</keyword>
<dbReference type="PROSITE" id="PS50878">
    <property type="entry name" value="RT_POL"/>
    <property type="match status" value="1"/>
</dbReference>
<keyword evidence="3" id="KW-1185">Reference proteome</keyword>
<proteinExistence type="predicted"/>
<dbReference type="PANTHER" id="PTHR34047">
    <property type="entry name" value="NUCLEAR INTRON MATURASE 1, MITOCHONDRIAL-RELATED"/>
    <property type="match status" value="1"/>
</dbReference>
<dbReference type="InterPro" id="IPR003615">
    <property type="entry name" value="HNH_nuc"/>
</dbReference>
<evidence type="ECO:0000259" key="1">
    <source>
        <dbReference type="PROSITE" id="PS50878"/>
    </source>
</evidence>
<dbReference type="Pfam" id="PF00078">
    <property type="entry name" value="RVT_1"/>
    <property type="match status" value="2"/>
</dbReference>
<organism evidence="2 3">
    <name type="scientific">Oceanobacillus aidingensis</name>
    <dbReference type="NCBI Taxonomy" id="645964"/>
    <lineage>
        <taxon>Bacteria</taxon>
        <taxon>Bacillati</taxon>
        <taxon>Bacillota</taxon>
        <taxon>Bacilli</taxon>
        <taxon>Bacillales</taxon>
        <taxon>Bacillaceae</taxon>
        <taxon>Oceanobacillus</taxon>
    </lineage>
</organism>
<name>A0ABV9JVQ9_9BACI</name>
<feature type="domain" description="Reverse transcriptase" evidence="1">
    <location>
        <begin position="69"/>
        <end position="364"/>
    </location>
</feature>
<evidence type="ECO:0000313" key="3">
    <source>
        <dbReference type="Proteomes" id="UP001595988"/>
    </source>
</evidence>
<dbReference type="InterPro" id="IPR051083">
    <property type="entry name" value="GrpII_Intron_Splice-Mob/Def"/>
</dbReference>
<keyword evidence="2" id="KW-0808">Transferase</keyword>
<dbReference type="InterPro" id="IPR024937">
    <property type="entry name" value="Domain_X"/>
</dbReference>
<dbReference type="CDD" id="cd01651">
    <property type="entry name" value="RT_G2_intron"/>
    <property type="match status" value="1"/>
</dbReference>
<gene>
    <name evidence="2" type="ORF">ACFO3P_06380</name>
</gene>
<dbReference type="RefSeq" id="WP_193063128.1">
    <property type="nucleotide sequence ID" value="NZ_JBHSFT010000008.1"/>
</dbReference>
<dbReference type="InterPro" id="IPR049030">
    <property type="entry name" value="AI2M-like_HNH"/>
</dbReference>
<keyword evidence="2" id="KW-0548">Nucleotidyltransferase</keyword>
<dbReference type="InterPro" id="IPR000477">
    <property type="entry name" value="RT_dom"/>
</dbReference>
<dbReference type="PANTHER" id="PTHR34047:SF8">
    <property type="entry name" value="PROTEIN YKFC"/>
    <property type="match status" value="1"/>
</dbReference>
<dbReference type="SUPFAM" id="SSF56672">
    <property type="entry name" value="DNA/RNA polymerases"/>
    <property type="match status" value="1"/>
</dbReference>
<dbReference type="Proteomes" id="UP001595988">
    <property type="component" value="Unassembled WGS sequence"/>
</dbReference>